<feature type="compositionally biased region" description="Pro residues" evidence="5">
    <location>
        <begin position="1280"/>
        <end position="1290"/>
    </location>
</feature>
<keyword evidence="3 4" id="KW-0408">Iron</keyword>
<dbReference type="PANTHER" id="PTHR33546">
    <property type="entry name" value="LARGE, MULTIFUNCTIONAL SECRETED PROTEIN-RELATED"/>
    <property type="match status" value="1"/>
</dbReference>
<dbReference type="GO" id="GO:0009055">
    <property type="term" value="F:electron transfer activity"/>
    <property type="evidence" value="ECO:0007669"/>
    <property type="project" value="InterPro"/>
</dbReference>
<feature type="region of interest" description="Disordered" evidence="5">
    <location>
        <begin position="1276"/>
        <end position="1301"/>
    </location>
</feature>
<evidence type="ECO:0000259" key="6">
    <source>
        <dbReference type="PROSITE" id="PS51007"/>
    </source>
</evidence>
<evidence type="ECO:0000256" key="4">
    <source>
        <dbReference type="PROSITE-ProRule" id="PRU00433"/>
    </source>
</evidence>
<dbReference type="InterPro" id="IPR055557">
    <property type="entry name" value="DUF7133"/>
</dbReference>
<sequence length="1301" mass="139988">MPAKPLPVGPAVLCTLTIATLADVSALEDFNSDGFNEWRVEGDAFGKGPVSGKTPEMAAPFKGYAGGYFVCSAHGGNASKGSLTSPDLTIEQPYLAFLIGGGSQPGRTSVQLVIDGKVVREASGRNDLEMRPAVWDVSEFKGRKGKIRLLDDADGVWGFIAADHFLFTAEAQPVFPPQGNEDDGERDKLVSHPDLPGTLLPKGMTLEVVADWKNQQTVSPTALAVDEKNNIFLAETHRFRFGVEDDQDHLYWIVDDTKNASIEDRRKMYEKWSDKMPPEKFTAKSELIRKLVDADGDGCYETSSVFAEGFNDTLDGTAAGVFAFEGTTYFACIPRIWALRDDNGDGIAETRDTVEQGFGVRVSISGHDLNGFALGPDGRIYGTSGDRGLSVTTKEGRKFHYPGEGTAFRFETDGSGFEIFHTGLRNPKEIAFDRFGNPFTVDNNCGLGDESRVAYLMEGGDSGWRMEHQMLMSFHQQLGLENRPPIQWTEEGLWKMPHASQPAFVMPAAGYLTSGPSGLTYHPGTGLTEREDNHFQVCDYRGGGTNSGIYTFEMKPKGAGMEMAENRQLVWGIGATDVEYSYDGRLLISDFMNGWTAHDKGQVLALSAGDMTWRAKEGAEAAKLIREGFGKLPTDEVAACLKHPDMRVRLRAQIDLARRPEGLAVLVGAAKSQHQLERIHGLWGMGMIARRGTPEARKLAAESIISCLRHQDEETRVQALRSLANAGAPGDKIPFSDMMADPSLRVRAEASLTLARCGQPNQIGLVRQLLVQNADQDPWLRHAGILALEKLANRGADLGALAGDDSAAVRTAVVVAMRRGGDPRIAGLVEDKSPAVADEAIRAICDEDLHALRPVVAKLLEQPLARPLAPYMLRRLLHNSFRLGDIPNLQRVLEAAGNTGLPEEIRKEALRLVSVWEISQTNDQLTGHYRPRTSLPVDEIRAALHAALPGMLKQDGMMLTAALGYMEKYQLDASSLGDADFRRIAADPSLPAAGRAKAIELLAGRSSPNLKEFLEELAGDGNDDVFIAAMSQLAVIEPRGAVAHLGKAVAGPGTPRAQRSWALLAGLSGEVVDALFLEHLSALAVASGKSFTALELLEAAEKRDSASVREALAACLGKISTSAEPLAKWNTSLEGGDAAKGFSIFSGHPIGQCVRCHRAADDAHANGGNAGPNLAGIARRHDRGFLMESILDPSASIAPGFGAIAVTFKDQSTLGGLLEGDGPEHLDIAADGKVWRVKKSDLAAVPAAISPMPPMAHGLTPREVRDLVAWLATLTEEAQNPPPKVAPEPYVPGSSATRGGG</sequence>
<dbReference type="KEGG" id="luo:HHL09_08130"/>
<dbReference type="GO" id="GO:0020037">
    <property type="term" value="F:heme binding"/>
    <property type="evidence" value="ECO:0007669"/>
    <property type="project" value="InterPro"/>
</dbReference>
<gene>
    <name evidence="7" type="ORF">HHL09_08130</name>
</gene>
<protein>
    <submittedName>
        <fullName evidence="7">C-type cytochrome</fullName>
    </submittedName>
</protein>
<keyword evidence="1 4" id="KW-0349">Heme</keyword>
<dbReference type="SUPFAM" id="SSF46626">
    <property type="entry name" value="Cytochrome c"/>
    <property type="match status" value="1"/>
</dbReference>
<dbReference type="Gene3D" id="1.10.760.10">
    <property type="entry name" value="Cytochrome c-like domain"/>
    <property type="match status" value="1"/>
</dbReference>
<dbReference type="InterPro" id="IPR016024">
    <property type="entry name" value="ARM-type_fold"/>
</dbReference>
<accession>A0A858RI61</accession>
<dbReference type="Proteomes" id="UP000501812">
    <property type="component" value="Chromosome"/>
</dbReference>
<dbReference type="Gene3D" id="2.120.10.30">
    <property type="entry name" value="TolB, C-terminal domain"/>
    <property type="match status" value="1"/>
</dbReference>
<dbReference type="InterPro" id="IPR011041">
    <property type="entry name" value="Quinoprot_gluc/sorb_DH_b-prop"/>
</dbReference>
<keyword evidence="8" id="KW-1185">Reference proteome</keyword>
<dbReference type="SUPFAM" id="SSF50952">
    <property type="entry name" value="Soluble quinoprotein glucose dehydrogenase"/>
    <property type="match status" value="1"/>
</dbReference>
<evidence type="ECO:0000256" key="2">
    <source>
        <dbReference type="ARBA" id="ARBA00022723"/>
    </source>
</evidence>
<dbReference type="Gene3D" id="1.25.10.10">
    <property type="entry name" value="Leucine-rich Repeat Variant"/>
    <property type="match status" value="1"/>
</dbReference>
<evidence type="ECO:0000256" key="5">
    <source>
        <dbReference type="SAM" id="MobiDB-lite"/>
    </source>
</evidence>
<dbReference type="InterPro" id="IPR036909">
    <property type="entry name" value="Cyt_c-like_dom_sf"/>
</dbReference>
<dbReference type="PROSITE" id="PS51007">
    <property type="entry name" value="CYTC"/>
    <property type="match status" value="1"/>
</dbReference>
<proteinExistence type="predicted"/>
<name>A0A858RI61_9BACT</name>
<reference evidence="7 8" key="1">
    <citation type="submission" date="2020-04" db="EMBL/GenBank/DDBJ databases">
        <title>Luteolibacter sp. G-1-1-1 isolated from soil.</title>
        <authorList>
            <person name="Dahal R.H."/>
        </authorList>
    </citation>
    <scope>NUCLEOTIDE SEQUENCE [LARGE SCALE GENOMIC DNA]</scope>
    <source>
        <strain evidence="7 8">G-1-1-1</strain>
    </source>
</reference>
<dbReference type="Pfam" id="PF23500">
    <property type="entry name" value="DUF7133"/>
    <property type="match status" value="1"/>
</dbReference>
<feature type="domain" description="Cytochrome c" evidence="6">
    <location>
        <begin position="1136"/>
        <end position="1275"/>
    </location>
</feature>
<evidence type="ECO:0000256" key="3">
    <source>
        <dbReference type="ARBA" id="ARBA00023004"/>
    </source>
</evidence>
<dbReference type="PANTHER" id="PTHR33546:SF1">
    <property type="entry name" value="LARGE, MULTIFUNCTIONAL SECRETED PROTEIN"/>
    <property type="match status" value="1"/>
</dbReference>
<dbReference type="InterPro" id="IPR009056">
    <property type="entry name" value="Cyt_c-like_dom"/>
</dbReference>
<dbReference type="SUPFAM" id="SSF48371">
    <property type="entry name" value="ARM repeat"/>
    <property type="match status" value="1"/>
</dbReference>
<dbReference type="GO" id="GO:0046872">
    <property type="term" value="F:metal ion binding"/>
    <property type="evidence" value="ECO:0007669"/>
    <property type="project" value="UniProtKB-KW"/>
</dbReference>
<evidence type="ECO:0000313" key="8">
    <source>
        <dbReference type="Proteomes" id="UP000501812"/>
    </source>
</evidence>
<evidence type="ECO:0000256" key="1">
    <source>
        <dbReference type="ARBA" id="ARBA00022617"/>
    </source>
</evidence>
<evidence type="ECO:0000313" key="7">
    <source>
        <dbReference type="EMBL" id="QJE95753.1"/>
    </source>
</evidence>
<dbReference type="EMBL" id="CP051774">
    <property type="protein sequence ID" value="QJE95753.1"/>
    <property type="molecule type" value="Genomic_DNA"/>
</dbReference>
<dbReference type="InterPro" id="IPR011042">
    <property type="entry name" value="6-blade_b-propeller_TolB-like"/>
</dbReference>
<dbReference type="RefSeq" id="WP_169454066.1">
    <property type="nucleotide sequence ID" value="NZ_CP051774.1"/>
</dbReference>
<organism evidence="7 8">
    <name type="scientific">Luteolibacter luteus</name>
    <dbReference type="NCBI Taxonomy" id="2728835"/>
    <lineage>
        <taxon>Bacteria</taxon>
        <taxon>Pseudomonadati</taxon>
        <taxon>Verrucomicrobiota</taxon>
        <taxon>Verrucomicrobiia</taxon>
        <taxon>Verrucomicrobiales</taxon>
        <taxon>Verrucomicrobiaceae</taxon>
        <taxon>Luteolibacter</taxon>
    </lineage>
</organism>
<dbReference type="InterPro" id="IPR011989">
    <property type="entry name" value="ARM-like"/>
</dbReference>
<keyword evidence="2 4" id="KW-0479">Metal-binding</keyword>